<organism evidence="2 3">
    <name type="scientific">Svornostia abyssi</name>
    <dbReference type="NCBI Taxonomy" id="2898438"/>
    <lineage>
        <taxon>Bacteria</taxon>
        <taxon>Bacillati</taxon>
        <taxon>Actinomycetota</taxon>
        <taxon>Thermoleophilia</taxon>
        <taxon>Solirubrobacterales</taxon>
        <taxon>Baekduiaceae</taxon>
        <taxon>Svornostia</taxon>
    </lineage>
</organism>
<evidence type="ECO:0000313" key="2">
    <source>
        <dbReference type="EMBL" id="UUY02265.1"/>
    </source>
</evidence>
<dbReference type="Proteomes" id="UP001058860">
    <property type="component" value="Chromosome"/>
</dbReference>
<keyword evidence="1" id="KW-0472">Membrane</keyword>
<sequence>MSLARLRLGEILAAVAAVGLLVVLGADWFELRSQVAVVGATSTGYASLGWFADALLIFAALCCLALAVSTATERAPQLPVALQTLAVVSSLVGLICVALRLIFQPSLGVGADDTSVDLLPAAYLGFAFTLMMFVGAWISIGDERTGSRFSREQTERVLNLPGVDRPVPLNGEGR</sequence>
<name>A0ABY5PC65_9ACTN</name>
<accession>A0ABY5PC65</accession>
<evidence type="ECO:0000313" key="3">
    <source>
        <dbReference type="Proteomes" id="UP001058860"/>
    </source>
</evidence>
<feature type="transmembrane region" description="Helical" evidence="1">
    <location>
        <begin position="123"/>
        <end position="141"/>
    </location>
</feature>
<keyword evidence="1" id="KW-0812">Transmembrane</keyword>
<dbReference type="EMBL" id="CP088295">
    <property type="protein sequence ID" value="UUY02265.1"/>
    <property type="molecule type" value="Genomic_DNA"/>
</dbReference>
<dbReference type="RefSeq" id="WP_353862798.1">
    <property type="nucleotide sequence ID" value="NZ_CP088295.1"/>
</dbReference>
<keyword evidence="3" id="KW-1185">Reference proteome</keyword>
<proteinExistence type="predicted"/>
<keyword evidence="1" id="KW-1133">Transmembrane helix</keyword>
<evidence type="ECO:0000256" key="1">
    <source>
        <dbReference type="SAM" id="Phobius"/>
    </source>
</evidence>
<gene>
    <name evidence="2" type="ORF">LRS13_16295</name>
</gene>
<feature type="transmembrane region" description="Helical" evidence="1">
    <location>
        <begin position="49"/>
        <end position="68"/>
    </location>
</feature>
<protein>
    <submittedName>
        <fullName evidence="2">Uncharacterized protein</fullName>
    </submittedName>
</protein>
<feature type="transmembrane region" description="Helical" evidence="1">
    <location>
        <begin position="80"/>
        <end position="103"/>
    </location>
</feature>
<reference evidence="3" key="1">
    <citation type="submission" date="2021-11" db="EMBL/GenBank/DDBJ databases">
        <title>Cultivation dependent microbiological survey of springs from the worlds oldest radium mine currently devoted to the extraction of radon-saturated water.</title>
        <authorList>
            <person name="Kapinusova G."/>
            <person name="Smrhova T."/>
            <person name="Strejcek M."/>
            <person name="Suman J."/>
            <person name="Jani K."/>
            <person name="Pajer P."/>
            <person name="Uhlik O."/>
        </authorList>
    </citation>
    <scope>NUCLEOTIDE SEQUENCE [LARGE SCALE GENOMIC DNA]</scope>
    <source>
        <strain evidence="3">J379</strain>
    </source>
</reference>